<protein>
    <recommendedName>
        <fullName evidence="6">C2H2-type domain-containing protein</fullName>
    </recommendedName>
</protein>
<keyword evidence="3 5" id="KW-0863">Zinc-finger</keyword>
<feature type="domain" description="C2H2-type" evidence="6">
    <location>
        <begin position="470"/>
        <end position="493"/>
    </location>
</feature>
<feature type="domain" description="C2H2-type" evidence="6">
    <location>
        <begin position="671"/>
        <end position="699"/>
    </location>
</feature>
<dbReference type="PROSITE" id="PS00028">
    <property type="entry name" value="ZINC_FINGER_C2H2_1"/>
    <property type="match status" value="9"/>
</dbReference>
<dbReference type="Pfam" id="PF00096">
    <property type="entry name" value="zf-C2H2"/>
    <property type="match status" value="1"/>
</dbReference>
<evidence type="ECO:0000313" key="8">
    <source>
        <dbReference type="Proteomes" id="UP001497623"/>
    </source>
</evidence>
<dbReference type="SMART" id="SM00355">
    <property type="entry name" value="ZnF_C2H2"/>
    <property type="match status" value="12"/>
</dbReference>
<proteinExistence type="predicted"/>
<evidence type="ECO:0000313" key="7">
    <source>
        <dbReference type="EMBL" id="CAL4063985.1"/>
    </source>
</evidence>
<organism evidence="7 8">
    <name type="scientific">Meganyctiphanes norvegica</name>
    <name type="common">Northern krill</name>
    <name type="synonym">Thysanopoda norvegica</name>
    <dbReference type="NCBI Taxonomy" id="48144"/>
    <lineage>
        <taxon>Eukaryota</taxon>
        <taxon>Metazoa</taxon>
        <taxon>Ecdysozoa</taxon>
        <taxon>Arthropoda</taxon>
        <taxon>Crustacea</taxon>
        <taxon>Multicrustacea</taxon>
        <taxon>Malacostraca</taxon>
        <taxon>Eumalacostraca</taxon>
        <taxon>Eucarida</taxon>
        <taxon>Euphausiacea</taxon>
        <taxon>Euphausiidae</taxon>
        <taxon>Meganyctiphanes</taxon>
    </lineage>
</organism>
<reference evidence="7 8" key="1">
    <citation type="submission" date="2024-05" db="EMBL/GenBank/DDBJ databases">
        <authorList>
            <person name="Wallberg A."/>
        </authorList>
    </citation>
    <scope>NUCLEOTIDE SEQUENCE [LARGE SCALE GENOMIC DNA]</scope>
</reference>
<dbReference type="PANTHER" id="PTHR24379:SF127">
    <property type="entry name" value="BLOODY FINGERS-RELATED"/>
    <property type="match status" value="1"/>
</dbReference>
<evidence type="ECO:0000256" key="4">
    <source>
        <dbReference type="ARBA" id="ARBA00022833"/>
    </source>
</evidence>
<feature type="non-terminal residue" evidence="7">
    <location>
        <position position="858"/>
    </location>
</feature>
<sequence length="858" mass="98331">MLLHLEDLSNKVSILKELLEEFEQILKELILVFCDPKEAFPINYQVGKPIVNNPQISSTFTLYKLIHLKMSIHKLTQCELGANVHSLHDQGRTAMRQSEFLNCGCSWHCLSHHSSYSREFCSSSLYCCPPIIPLMMLWSTEVSSEIALRRTDNLVNMGLQESFEQINCIFIHVIITNCTLNDTNFFSSIKAAMVQALDMQGVLSCVTVERTGNSGQRATILPSRRIVTVPDTFRKCPHCPIIFLNKVHLGKHLEKQHTQHHQQRQCQNCKLSFYTYEYNKICDECLTEIRKNIIEKTSKNYETSSSISQLFCRDCNLKYPTKMILDLHCLSTGHNMDCGDKNFNIKQKELIGPENSSKLSSKSIQVENEIKDEFVMKDENHFLHKVNEDKTTSAEFQRKITYRTKQYSNRKNNTTCEICGLDFHSKTSRYGHMRTEHPSHFQFECRICEERFIRESAAKEHEKHHVLGELQCPACSMRFIHMAHLQNHTKKNHPKFSNFPCQYCSSITPSVEALHSHIKIHHGDCLGLPDAFPCGICSEVFHTGTAVSAHRSNYHPGTTFCRICNSQVSKRYLKKHINAVHTKEKTHNCVSCDKIFFSRTSLNNHRKRHHAPRKHLCHLCGKGYVFNVELQRHLKAHRNQRDFKCDFCGRSFLKAGELTYHRRSHTGERPHKCSQCHETFVRPLALRKHIQNKHTENKKRKYLRYSKRKIDELASSVIMESNRDENLQQHGRNHGTLGEMAPINLESSQLSSIDLEKNQGLGQVFGNVNMVPNHRAQHSSDMTGLPSGDNQMLSIGSGQLELSGVVEDELLEMSSDLLIDDVRETTDEATAVGGLREVTAAADGQAQAQPVQVIYVQF</sequence>
<dbReference type="AlphaFoldDB" id="A0AAV2PS92"/>
<dbReference type="InterPro" id="IPR013087">
    <property type="entry name" value="Znf_C2H2_type"/>
</dbReference>
<dbReference type="InterPro" id="IPR036236">
    <property type="entry name" value="Znf_C2H2_sf"/>
</dbReference>
<dbReference type="Gene3D" id="3.30.160.60">
    <property type="entry name" value="Classic Zinc Finger"/>
    <property type="match status" value="5"/>
</dbReference>
<keyword evidence="2" id="KW-0677">Repeat</keyword>
<gene>
    <name evidence="7" type="ORF">MNOR_LOCUS3737</name>
</gene>
<dbReference type="PROSITE" id="PS50157">
    <property type="entry name" value="ZINC_FINGER_C2H2_2"/>
    <property type="match status" value="7"/>
</dbReference>
<dbReference type="GO" id="GO:0008270">
    <property type="term" value="F:zinc ion binding"/>
    <property type="evidence" value="ECO:0007669"/>
    <property type="project" value="UniProtKB-KW"/>
</dbReference>
<accession>A0AAV2PS92</accession>
<feature type="domain" description="C2H2-type" evidence="6">
    <location>
        <begin position="443"/>
        <end position="465"/>
    </location>
</feature>
<comment type="caution">
    <text evidence="7">The sequence shown here is derived from an EMBL/GenBank/DDBJ whole genome shotgun (WGS) entry which is preliminary data.</text>
</comment>
<feature type="domain" description="C2H2-type" evidence="6">
    <location>
        <begin position="615"/>
        <end position="642"/>
    </location>
</feature>
<feature type="domain" description="C2H2-type" evidence="6">
    <location>
        <begin position="643"/>
        <end position="670"/>
    </location>
</feature>
<name>A0AAV2PS92_MEGNR</name>
<evidence type="ECO:0000256" key="5">
    <source>
        <dbReference type="PROSITE-ProRule" id="PRU00042"/>
    </source>
</evidence>
<evidence type="ECO:0000256" key="1">
    <source>
        <dbReference type="ARBA" id="ARBA00022723"/>
    </source>
</evidence>
<keyword evidence="8" id="KW-1185">Reference proteome</keyword>
<dbReference type="FunFam" id="3.30.160.60:FF:000446">
    <property type="entry name" value="Zinc finger protein"/>
    <property type="match status" value="1"/>
</dbReference>
<dbReference type="Proteomes" id="UP001497623">
    <property type="component" value="Unassembled WGS sequence"/>
</dbReference>
<dbReference type="SUPFAM" id="SSF57667">
    <property type="entry name" value="beta-beta-alpha zinc fingers"/>
    <property type="match status" value="5"/>
</dbReference>
<evidence type="ECO:0000256" key="2">
    <source>
        <dbReference type="ARBA" id="ARBA00022737"/>
    </source>
</evidence>
<dbReference type="PANTHER" id="PTHR24379">
    <property type="entry name" value="KRAB AND ZINC FINGER DOMAIN-CONTAINING"/>
    <property type="match status" value="1"/>
</dbReference>
<dbReference type="GO" id="GO:0000981">
    <property type="term" value="F:DNA-binding transcription factor activity, RNA polymerase II-specific"/>
    <property type="evidence" value="ECO:0007669"/>
    <property type="project" value="TreeGrafter"/>
</dbReference>
<feature type="domain" description="C2H2-type" evidence="6">
    <location>
        <begin position="532"/>
        <end position="560"/>
    </location>
</feature>
<dbReference type="GO" id="GO:0005634">
    <property type="term" value="C:nucleus"/>
    <property type="evidence" value="ECO:0007669"/>
    <property type="project" value="TreeGrafter"/>
</dbReference>
<dbReference type="GO" id="GO:0000977">
    <property type="term" value="F:RNA polymerase II transcription regulatory region sequence-specific DNA binding"/>
    <property type="evidence" value="ECO:0007669"/>
    <property type="project" value="TreeGrafter"/>
</dbReference>
<keyword evidence="4" id="KW-0862">Zinc</keyword>
<evidence type="ECO:0000256" key="3">
    <source>
        <dbReference type="ARBA" id="ARBA00022771"/>
    </source>
</evidence>
<feature type="domain" description="C2H2-type" evidence="6">
    <location>
        <begin position="587"/>
        <end position="614"/>
    </location>
</feature>
<evidence type="ECO:0000259" key="6">
    <source>
        <dbReference type="PROSITE" id="PS50157"/>
    </source>
</evidence>
<dbReference type="EMBL" id="CAXKWB010001308">
    <property type="protein sequence ID" value="CAL4063985.1"/>
    <property type="molecule type" value="Genomic_DNA"/>
</dbReference>
<keyword evidence="1" id="KW-0479">Metal-binding</keyword>